<dbReference type="GO" id="GO:0004857">
    <property type="term" value="F:enzyme inhibitor activity"/>
    <property type="evidence" value="ECO:0007669"/>
    <property type="project" value="InterPro"/>
</dbReference>
<dbReference type="GO" id="GO:0042545">
    <property type="term" value="P:cell wall modification"/>
    <property type="evidence" value="ECO:0007669"/>
    <property type="project" value="UniProtKB-UniRule"/>
</dbReference>
<dbReference type="InterPro" id="IPR035513">
    <property type="entry name" value="Invertase/methylesterase_inhib"/>
</dbReference>
<proteinExistence type="inferred from homology"/>
<evidence type="ECO:0000259" key="11">
    <source>
        <dbReference type="Pfam" id="PF04043"/>
    </source>
</evidence>
<dbReference type="SUPFAM" id="SSF51126">
    <property type="entry name" value="Pectin lyase-like"/>
    <property type="match status" value="1"/>
</dbReference>
<gene>
    <name evidence="13" type="primary">LOC111015995</name>
</gene>
<dbReference type="KEGG" id="mcha:111015995"/>
<evidence type="ECO:0000313" key="13">
    <source>
        <dbReference type="RefSeq" id="XP_022146909.1"/>
    </source>
</evidence>
<dbReference type="OrthoDB" id="2019149at2759"/>
<organism evidence="12 13">
    <name type="scientific">Momordica charantia</name>
    <name type="common">Bitter gourd</name>
    <name type="synonym">Balsam pear</name>
    <dbReference type="NCBI Taxonomy" id="3673"/>
    <lineage>
        <taxon>Eukaryota</taxon>
        <taxon>Viridiplantae</taxon>
        <taxon>Streptophyta</taxon>
        <taxon>Embryophyta</taxon>
        <taxon>Tracheophyta</taxon>
        <taxon>Spermatophyta</taxon>
        <taxon>Magnoliopsida</taxon>
        <taxon>eudicotyledons</taxon>
        <taxon>Gunneridae</taxon>
        <taxon>Pentapetalae</taxon>
        <taxon>rosids</taxon>
        <taxon>fabids</taxon>
        <taxon>Cucurbitales</taxon>
        <taxon>Cucurbitaceae</taxon>
        <taxon>Momordiceae</taxon>
        <taxon>Momordica</taxon>
    </lineage>
</organism>
<keyword evidence="5" id="KW-0964">Secreted</keyword>
<dbReference type="Proteomes" id="UP000504603">
    <property type="component" value="Unplaced"/>
</dbReference>
<keyword evidence="6 9" id="KW-0378">Hydrolase</keyword>
<evidence type="ECO:0000256" key="1">
    <source>
        <dbReference type="ARBA" id="ARBA00004191"/>
    </source>
</evidence>
<comment type="similarity">
    <text evidence="4">In the C-terminal section; belongs to the pectinesterase family.</text>
</comment>
<evidence type="ECO:0000256" key="7">
    <source>
        <dbReference type="ARBA" id="ARBA00023085"/>
    </source>
</evidence>
<dbReference type="RefSeq" id="XP_022146909.1">
    <property type="nucleotide sequence ID" value="XM_022291217.1"/>
</dbReference>
<dbReference type="FunFam" id="2.160.20.10:FF:000001">
    <property type="entry name" value="Pectinesterase"/>
    <property type="match status" value="1"/>
</dbReference>
<comment type="pathway">
    <text evidence="2 9">Glycan metabolism; pectin degradation; 2-dehydro-3-deoxy-D-gluconate from pectin: step 1/5.</text>
</comment>
<feature type="domain" description="Pectinesterase catalytic" evidence="10">
    <location>
        <begin position="178"/>
        <end position="472"/>
    </location>
</feature>
<keyword evidence="7 9" id="KW-0063">Aspartyl esterase</keyword>
<dbReference type="InterPro" id="IPR000070">
    <property type="entry name" value="Pectinesterase_cat"/>
</dbReference>
<comment type="subcellular location">
    <subcellularLocation>
        <location evidence="1">Secreted</location>
        <location evidence="1">Cell wall</location>
    </subcellularLocation>
</comment>
<dbReference type="PROSITE" id="PS00503">
    <property type="entry name" value="PECTINESTERASE_2"/>
    <property type="match status" value="1"/>
</dbReference>
<comment type="similarity">
    <text evidence="3">In the N-terminal section; belongs to the PMEI family.</text>
</comment>
<evidence type="ECO:0000256" key="6">
    <source>
        <dbReference type="ARBA" id="ARBA00022801"/>
    </source>
</evidence>
<dbReference type="InterPro" id="IPR006501">
    <property type="entry name" value="Pectinesterase_inhib_dom"/>
</dbReference>
<comment type="catalytic activity">
    <reaction evidence="9">
        <text>[(1-&gt;4)-alpha-D-galacturonosyl methyl ester](n) + n H2O = [(1-&gt;4)-alpha-D-galacturonosyl](n) + n methanol + n H(+)</text>
        <dbReference type="Rhea" id="RHEA:22380"/>
        <dbReference type="Rhea" id="RHEA-COMP:14570"/>
        <dbReference type="Rhea" id="RHEA-COMP:14573"/>
        <dbReference type="ChEBI" id="CHEBI:15377"/>
        <dbReference type="ChEBI" id="CHEBI:15378"/>
        <dbReference type="ChEBI" id="CHEBI:17790"/>
        <dbReference type="ChEBI" id="CHEBI:140522"/>
        <dbReference type="ChEBI" id="CHEBI:140523"/>
        <dbReference type="EC" id="3.1.1.11"/>
    </reaction>
</comment>
<keyword evidence="5" id="KW-0134">Cell wall</keyword>
<evidence type="ECO:0000256" key="3">
    <source>
        <dbReference type="ARBA" id="ARBA00006027"/>
    </source>
</evidence>
<feature type="chain" id="PRO_5027156491" description="Pectinesterase" evidence="9">
    <location>
        <begin position="22"/>
        <end position="514"/>
    </location>
</feature>
<evidence type="ECO:0000256" key="5">
    <source>
        <dbReference type="ARBA" id="ARBA00022512"/>
    </source>
</evidence>
<evidence type="ECO:0000256" key="8">
    <source>
        <dbReference type="PROSITE-ProRule" id="PRU10040"/>
    </source>
</evidence>
<evidence type="ECO:0000256" key="9">
    <source>
        <dbReference type="RuleBase" id="RU000589"/>
    </source>
</evidence>
<dbReference type="InterPro" id="IPR011050">
    <property type="entry name" value="Pectin_lyase_fold/virulence"/>
</dbReference>
<dbReference type="Pfam" id="PF01095">
    <property type="entry name" value="Pectinesterase"/>
    <property type="match status" value="1"/>
</dbReference>
<dbReference type="Pfam" id="PF04043">
    <property type="entry name" value="PMEI"/>
    <property type="match status" value="1"/>
</dbReference>
<dbReference type="UniPathway" id="UPA00545">
    <property type="reaction ID" value="UER00823"/>
</dbReference>
<accession>A0A6J1CZF5</accession>
<dbReference type="GeneID" id="111015995"/>
<keyword evidence="9" id="KW-0732">Signal</keyword>
<evidence type="ECO:0000259" key="10">
    <source>
        <dbReference type="Pfam" id="PF01095"/>
    </source>
</evidence>
<dbReference type="PANTHER" id="PTHR31707">
    <property type="entry name" value="PECTINESTERASE"/>
    <property type="match status" value="1"/>
</dbReference>
<dbReference type="Gene3D" id="2.160.20.10">
    <property type="entry name" value="Single-stranded right-handed beta-helix, Pectin lyase-like"/>
    <property type="match status" value="1"/>
</dbReference>
<name>A0A6J1CZF5_MOMCH</name>
<feature type="active site" evidence="8">
    <location>
        <position position="325"/>
    </location>
</feature>
<feature type="domain" description="Pectinesterase inhibitor" evidence="11">
    <location>
        <begin position="17"/>
        <end position="129"/>
    </location>
</feature>
<dbReference type="GO" id="GO:0045490">
    <property type="term" value="P:pectin catabolic process"/>
    <property type="evidence" value="ECO:0007669"/>
    <property type="project" value="UniProtKB-UniRule"/>
</dbReference>
<evidence type="ECO:0000256" key="2">
    <source>
        <dbReference type="ARBA" id="ARBA00005184"/>
    </source>
</evidence>
<feature type="signal peptide" evidence="9">
    <location>
        <begin position="1"/>
        <end position="21"/>
    </location>
</feature>
<dbReference type="InterPro" id="IPR033131">
    <property type="entry name" value="Pectinesterase_Asp_AS"/>
</dbReference>
<dbReference type="EC" id="3.1.1.11" evidence="9"/>
<dbReference type="InterPro" id="IPR012334">
    <property type="entry name" value="Pectin_lyas_fold"/>
</dbReference>
<evidence type="ECO:0000256" key="4">
    <source>
        <dbReference type="ARBA" id="ARBA00007786"/>
    </source>
</evidence>
<dbReference type="GO" id="GO:0030599">
    <property type="term" value="F:pectinesterase activity"/>
    <property type="evidence" value="ECO:0007669"/>
    <property type="project" value="UniProtKB-UniRule"/>
</dbReference>
<dbReference type="Gene3D" id="1.20.140.40">
    <property type="entry name" value="Invertase/pectin methylesterase inhibitor family protein"/>
    <property type="match status" value="1"/>
</dbReference>
<keyword evidence="12" id="KW-1185">Reference proteome</keyword>
<dbReference type="SUPFAM" id="SSF101148">
    <property type="entry name" value="Plant invertase/pectin methylesterase inhibitor"/>
    <property type="match status" value="1"/>
</dbReference>
<reference evidence="13" key="1">
    <citation type="submission" date="2025-08" db="UniProtKB">
        <authorList>
            <consortium name="RefSeq"/>
        </authorList>
    </citation>
    <scope>IDENTIFICATION</scope>
    <source>
        <strain evidence="13">OHB3-1</strain>
    </source>
</reference>
<dbReference type="AlphaFoldDB" id="A0A6J1CZF5"/>
<sequence>MPSPFAAFLLLLLAVASSISSFHDPDREVQLARTIVMEARDSVRGSVTGTGELKRRRFERRNFVEAALGYCTRLYEEADARLAELLFGGNYTAEDARTWISAAVANHRSCTDGLEEVGAAADRKNNLTALLAGALRLYEKIAAVEERNGLKRWEEQKLTKNRGIDLAKWNPATSKADYVVAMDGSGTHRTINDAVAALARSGRRRRSERVVIYVKAGVYRENVEIGMQLKNVFIVGDGADRTTITGSRNVPDGATTYSSATFGVSGDGFWARDITFENTAGPEKHQAVALRVNSDLAVVYRCTIKGYQDSLRQFYRDCRIYGTVDFIFGNSAAVLQNCEIFVRRPMRHQANMITAHGRDDPAENTGISIHGSRVRAAPEFAAVQGEFRTFLGRPWKRYSRTVVMATDLEGLIDPRGWGEWEGDFPLSTLFYGEYKNTGRGSSTRFRVNWPGFHIFRGDLEAGRFTVGGFLHGRDWIPVTGVPFQAGIRALGPLLENIYIYTWNLNSDKNHNERD</sequence>
<evidence type="ECO:0000313" key="12">
    <source>
        <dbReference type="Proteomes" id="UP000504603"/>
    </source>
</evidence>
<protein>
    <recommendedName>
        <fullName evidence="9">Pectinesterase</fullName>
        <ecNumber evidence="9">3.1.1.11</ecNumber>
    </recommendedName>
</protein>